<dbReference type="Pfam" id="PF01903">
    <property type="entry name" value="CbiX"/>
    <property type="match status" value="2"/>
</dbReference>
<sequence>MLLVAHGTRSAEGTRTARELADGLAARLRRTVEVAYADVRGPTVTEALARHAGPVTLVPAFLASGYHVRADIPAQVRRAGAAGVLTAPALGADRALLPALADRLAASGVREGDSVLLAAAGSSDPEARAEAHTMAGLLGRVLHRPVPVAWAATAEPSVAATVARLRAAGARRVAVATWLLAPGVFADRLAASGADTVAAPLAAHPSVLEALARRVTEAERAASGSPHAVSGAGRAA</sequence>
<dbReference type="CDD" id="cd03416">
    <property type="entry name" value="CbiX_SirB_N"/>
    <property type="match status" value="1"/>
</dbReference>
<reference evidence="4" key="1">
    <citation type="journal article" date="2019" name="Int. J. Syst. Evol. Microbiol.">
        <title>The Global Catalogue of Microorganisms (GCM) 10K type strain sequencing project: providing services to taxonomists for standard genome sequencing and annotation.</title>
        <authorList>
            <consortium name="The Broad Institute Genomics Platform"/>
            <consortium name="The Broad Institute Genome Sequencing Center for Infectious Disease"/>
            <person name="Wu L."/>
            <person name="Ma J."/>
        </authorList>
    </citation>
    <scope>NUCLEOTIDE SEQUENCE [LARGE SCALE GENOMIC DNA]</scope>
    <source>
        <strain evidence="4">JCM 16373</strain>
    </source>
</reference>
<dbReference type="InterPro" id="IPR050963">
    <property type="entry name" value="Sirohydro_Cobaltochel/CbiX"/>
</dbReference>
<evidence type="ECO:0000313" key="4">
    <source>
        <dbReference type="Proteomes" id="UP001501447"/>
    </source>
</evidence>
<keyword evidence="1" id="KW-0479">Metal-binding</keyword>
<proteinExistence type="predicted"/>
<gene>
    <name evidence="3" type="ORF">GCM10009863_11870</name>
</gene>
<evidence type="ECO:0000256" key="2">
    <source>
        <dbReference type="ARBA" id="ARBA00023239"/>
    </source>
</evidence>
<dbReference type="InterPro" id="IPR002762">
    <property type="entry name" value="CbiX-like"/>
</dbReference>
<dbReference type="Proteomes" id="UP001501447">
    <property type="component" value="Unassembled WGS sequence"/>
</dbReference>
<name>A0ABP6C5J1_9ACTN</name>
<keyword evidence="2" id="KW-0456">Lyase</keyword>
<dbReference type="PANTHER" id="PTHR33542:SF5">
    <property type="entry name" value="FERROCHELATASE CHE1"/>
    <property type="match status" value="1"/>
</dbReference>
<dbReference type="EMBL" id="BAAARJ010000003">
    <property type="protein sequence ID" value="GAA2600138.1"/>
    <property type="molecule type" value="Genomic_DNA"/>
</dbReference>
<keyword evidence="4" id="KW-1185">Reference proteome</keyword>
<organism evidence="3 4">
    <name type="scientific">Streptomyces axinellae</name>
    <dbReference type="NCBI Taxonomy" id="552788"/>
    <lineage>
        <taxon>Bacteria</taxon>
        <taxon>Bacillati</taxon>
        <taxon>Actinomycetota</taxon>
        <taxon>Actinomycetes</taxon>
        <taxon>Kitasatosporales</taxon>
        <taxon>Streptomycetaceae</taxon>
        <taxon>Streptomyces</taxon>
    </lineage>
</organism>
<evidence type="ECO:0000256" key="1">
    <source>
        <dbReference type="ARBA" id="ARBA00022723"/>
    </source>
</evidence>
<dbReference type="PANTHER" id="PTHR33542">
    <property type="entry name" value="SIROHYDROCHLORIN FERROCHELATASE, CHLOROPLASTIC"/>
    <property type="match status" value="1"/>
</dbReference>
<comment type="caution">
    <text evidence="3">The sequence shown here is derived from an EMBL/GenBank/DDBJ whole genome shotgun (WGS) entry which is preliminary data.</text>
</comment>
<accession>A0ABP6C5J1</accession>
<protein>
    <submittedName>
        <fullName evidence="3">Sirohydrochlorin chelatase</fullName>
    </submittedName>
</protein>
<evidence type="ECO:0000313" key="3">
    <source>
        <dbReference type="EMBL" id="GAA2600138.1"/>
    </source>
</evidence>
<dbReference type="Gene3D" id="3.40.50.1400">
    <property type="match status" value="2"/>
</dbReference>
<dbReference type="SUPFAM" id="SSF53800">
    <property type="entry name" value="Chelatase"/>
    <property type="match status" value="1"/>
</dbReference>